<dbReference type="InterPro" id="IPR000515">
    <property type="entry name" value="MetI-like"/>
</dbReference>
<dbReference type="PANTHER" id="PTHR30614:SF20">
    <property type="entry name" value="GLUTAMINE TRANSPORT SYSTEM PERMEASE PROTEIN GLNP"/>
    <property type="match status" value="1"/>
</dbReference>
<dbReference type="EMBL" id="CP001398">
    <property type="protein sequence ID" value="ACS32597.1"/>
    <property type="molecule type" value="Genomic_DNA"/>
</dbReference>
<dbReference type="Proteomes" id="UP000001488">
    <property type="component" value="Chromosome"/>
</dbReference>
<dbReference type="AlphaFoldDB" id="C5A2U5"/>
<dbReference type="PROSITE" id="PS50928">
    <property type="entry name" value="ABC_TM1"/>
    <property type="match status" value="1"/>
</dbReference>
<evidence type="ECO:0000259" key="10">
    <source>
        <dbReference type="PROSITE" id="PS50928"/>
    </source>
</evidence>
<proteinExistence type="inferred from homology"/>
<dbReference type="GeneID" id="7988256"/>
<keyword evidence="7 9" id="KW-1133">Transmembrane helix</keyword>
<dbReference type="PANTHER" id="PTHR30614">
    <property type="entry name" value="MEMBRANE COMPONENT OF AMINO ACID ABC TRANSPORTER"/>
    <property type="match status" value="1"/>
</dbReference>
<comment type="similarity">
    <text evidence="2">Belongs to the binding-protein-dependent transport system permease family. HisMQ subfamily.</text>
</comment>
<keyword evidence="8 9" id="KW-0472">Membrane</keyword>
<dbReference type="InterPro" id="IPR043429">
    <property type="entry name" value="ArtM/GltK/GlnP/TcyL/YhdX-like"/>
</dbReference>
<evidence type="ECO:0000313" key="11">
    <source>
        <dbReference type="EMBL" id="ACS32597.1"/>
    </source>
</evidence>
<dbReference type="STRING" id="593117.TGAM_0095"/>
<evidence type="ECO:0000256" key="1">
    <source>
        <dbReference type="ARBA" id="ARBA00004651"/>
    </source>
</evidence>
<dbReference type="RefSeq" id="WP_015857719.1">
    <property type="nucleotide sequence ID" value="NC_012804.1"/>
</dbReference>
<keyword evidence="4" id="KW-1003">Cell membrane</keyword>
<dbReference type="Pfam" id="PF00528">
    <property type="entry name" value="BPD_transp_1"/>
    <property type="match status" value="1"/>
</dbReference>
<keyword evidence="5 9" id="KW-0812">Transmembrane</keyword>
<dbReference type="CDD" id="cd06261">
    <property type="entry name" value="TM_PBP2"/>
    <property type="match status" value="1"/>
</dbReference>
<dbReference type="GO" id="GO:0022857">
    <property type="term" value="F:transmembrane transporter activity"/>
    <property type="evidence" value="ECO:0007669"/>
    <property type="project" value="InterPro"/>
</dbReference>
<evidence type="ECO:0000256" key="8">
    <source>
        <dbReference type="ARBA" id="ARBA00023136"/>
    </source>
</evidence>
<dbReference type="Gene3D" id="1.10.3720.10">
    <property type="entry name" value="MetI-like"/>
    <property type="match status" value="1"/>
</dbReference>
<feature type="domain" description="ABC transmembrane type-1" evidence="10">
    <location>
        <begin position="1"/>
        <end position="173"/>
    </location>
</feature>
<gene>
    <name evidence="11" type="ordered locus">TGAM_0095</name>
</gene>
<dbReference type="SUPFAM" id="SSF161098">
    <property type="entry name" value="MetI-like"/>
    <property type="match status" value="1"/>
</dbReference>
<feature type="transmembrane region" description="Helical" evidence="9">
    <location>
        <begin position="20"/>
        <end position="41"/>
    </location>
</feature>
<evidence type="ECO:0000256" key="9">
    <source>
        <dbReference type="RuleBase" id="RU363032"/>
    </source>
</evidence>
<organism evidence="11 12">
    <name type="scientific">Thermococcus gammatolerans (strain DSM 15229 / JCM 11827 / EJ3)</name>
    <dbReference type="NCBI Taxonomy" id="593117"/>
    <lineage>
        <taxon>Archaea</taxon>
        <taxon>Methanobacteriati</taxon>
        <taxon>Methanobacteriota</taxon>
        <taxon>Thermococci</taxon>
        <taxon>Thermococcales</taxon>
        <taxon>Thermococcaceae</taxon>
        <taxon>Thermococcus</taxon>
    </lineage>
</organism>
<feature type="transmembrane region" description="Helical" evidence="9">
    <location>
        <begin position="149"/>
        <end position="171"/>
    </location>
</feature>
<reference evidence="11 12" key="1">
    <citation type="journal article" date="2007" name="Genome Biol.">
        <title>Genome analysis and genome-wide proteomics of Thermococcus gammatolerans, the most radioresistant organism known amongst the Archaea.</title>
        <authorList>
            <person name="Zivanovic Y."/>
            <person name="Armengaud J."/>
            <person name="Lagorce A."/>
            <person name="Leplat C."/>
            <person name="Guerin P."/>
            <person name="Dutertre M."/>
            <person name="Anthouard V."/>
            <person name="Forterre P."/>
            <person name="Wincker P."/>
            <person name="Confalonieri F."/>
        </authorList>
    </citation>
    <scope>NUCLEOTIDE SEQUENCE [LARGE SCALE GENOMIC DNA]</scope>
    <source>
        <strain evidence="12">DSM 15229 / JCM 11827 / EJ3</strain>
    </source>
</reference>
<keyword evidence="6" id="KW-0029">Amino-acid transport</keyword>
<dbReference type="GO" id="GO:0006865">
    <property type="term" value="P:amino acid transport"/>
    <property type="evidence" value="ECO:0007669"/>
    <property type="project" value="UniProtKB-KW"/>
</dbReference>
<evidence type="ECO:0000256" key="7">
    <source>
        <dbReference type="ARBA" id="ARBA00022989"/>
    </source>
</evidence>
<dbReference type="KEGG" id="tga:TGAM_0095"/>
<dbReference type="InterPro" id="IPR035906">
    <property type="entry name" value="MetI-like_sf"/>
</dbReference>
<dbReference type="NCBIfam" id="TIGR01726">
    <property type="entry name" value="HEQRo_perm_3TM"/>
    <property type="match status" value="1"/>
</dbReference>
<dbReference type="InterPro" id="IPR010065">
    <property type="entry name" value="AA_ABC_transptr_permease_3TM"/>
</dbReference>
<dbReference type="eggNOG" id="arCOG01798">
    <property type="taxonomic scope" value="Archaea"/>
</dbReference>
<dbReference type="HOGENOM" id="CLU_019602_1_4_2"/>
<evidence type="ECO:0000256" key="2">
    <source>
        <dbReference type="ARBA" id="ARBA00010072"/>
    </source>
</evidence>
<evidence type="ECO:0000256" key="4">
    <source>
        <dbReference type="ARBA" id="ARBA00022475"/>
    </source>
</evidence>
<sequence length="189" mass="21159">MARTYGGRLSRALSATYIELIRGTPMLLQLYIIGFGLPLVIRDHFPNFVMDPTVAAALGMVINSAAYQAEYIRGAFNSIEYGQVEAALSLGMTKWEIIRHVIFPQAFRIMLPSWTNEMVYLLKYSSLAMLLAVPELMYEASVAASQTFLYAQIYLVVAGIYLVFATLIIGIMRKVELKLHIPGVTTIKR</sequence>
<keyword evidence="3 9" id="KW-0813">Transport</keyword>
<evidence type="ECO:0000256" key="5">
    <source>
        <dbReference type="ARBA" id="ARBA00022692"/>
    </source>
</evidence>
<protein>
    <submittedName>
        <fullName evidence="11">ABC-type amino acid transport system, permease component</fullName>
    </submittedName>
</protein>
<evidence type="ECO:0000313" key="12">
    <source>
        <dbReference type="Proteomes" id="UP000001488"/>
    </source>
</evidence>
<name>C5A2U5_THEGJ</name>
<dbReference type="PaxDb" id="593117-TGAM_0095"/>
<accession>C5A2U5</accession>
<dbReference type="PATRIC" id="fig|593117.10.peg.96"/>
<evidence type="ECO:0000256" key="6">
    <source>
        <dbReference type="ARBA" id="ARBA00022970"/>
    </source>
</evidence>
<evidence type="ECO:0000256" key="3">
    <source>
        <dbReference type="ARBA" id="ARBA00022448"/>
    </source>
</evidence>
<dbReference type="GO" id="GO:0043190">
    <property type="term" value="C:ATP-binding cassette (ABC) transporter complex"/>
    <property type="evidence" value="ECO:0007669"/>
    <property type="project" value="InterPro"/>
</dbReference>
<keyword evidence="12" id="KW-1185">Reference proteome</keyword>
<dbReference type="OrthoDB" id="214012at2157"/>
<comment type="subcellular location">
    <subcellularLocation>
        <location evidence="1 9">Cell membrane</location>
        <topology evidence="1 9">Multi-pass membrane protein</topology>
    </subcellularLocation>
</comment>